<proteinExistence type="predicted"/>
<name>A0ACC2I3C9_9PLEO</name>
<comment type="caution">
    <text evidence="1">The sequence shown here is derived from an EMBL/GenBank/DDBJ whole genome shotgun (WGS) entry which is preliminary data.</text>
</comment>
<gene>
    <name evidence="1" type="ORF">OPT61_g7261</name>
</gene>
<reference evidence="1" key="1">
    <citation type="submission" date="2022-11" db="EMBL/GenBank/DDBJ databases">
        <title>Genome Sequence of Boeremia exigua.</title>
        <authorList>
            <person name="Buettner E."/>
        </authorList>
    </citation>
    <scope>NUCLEOTIDE SEQUENCE</scope>
    <source>
        <strain evidence="1">CU02</strain>
    </source>
</reference>
<dbReference type="EMBL" id="JAPHNI010000581">
    <property type="protein sequence ID" value="KAJ8109704.1"/>
    <property type="molecule type" value="Genomic_DNA"/>
</dbReference>
<protein>
    <submittedName>
        <fullName evidence="1">Uncharacterized protein</fullName>
    </submittedName>
</protein>
<accession>A0ACC2I3C9</accession>
<evidence type="ECO:0000313" key="1">
    <source>
        <dbReference type="EMBL" id="KAJ8109704.1"/>
    </source>
</evidence>
<sequence>MTSRWSFPLFVAAASLVLSPVTTAFDISTTTIDSWKVASTKDVGINTAKLSAPDLDTSSWYTIGSRGTLMATLISNGVYNETSLFFSNNLQDVDIAQFRVPWFYRTEFEHKEDSGAFTQLVTNGISSQADIWLNRRYLGGTVGAYVGSQFDITSNLTAGTNVLLVKVYPTDYNRDFALGFVDWNPYPPDNGTGIWRDVQIKKSGRVSIGKPRVRTTLAGDVDFSVSVRNLGNVSVQGRVQCSITDPDGKELGRPRAPFDTKGRDSDLVALHLKVDEPKIWFPSQWGDQPLYSVACTATNNSDTNVSGVYDQAPKTRFGIRTVSSRLNSYNDTIFSVNGKPFQVIGAGYTSDIFLRFDIKKLRAQFQYVLDMGLNTVRLEGKQEHPELYDLADEMGIMLLTGWECCDKWEAWTYNEEKSGEDWDDADYETAAKSMAHEAEMMQNHPSVMGFLVGSDYWPDSRATDLYINTLRGFNWTTPIISSASQSGHPARLGNSGMKMTGPYDWVPPNYWYDAANETHLGAAFGFGSELGAGVGTPENNSLTKFLSSADLDDLWQSPDKGLYHMSTNVSSFYTRSIYNEALSKRYGSPTSLDDYLFKAQMADYEATRAQFEAYLSRWSANRPATGLIYWMLNSAWPSLHWNLFDYYLHPGGSYFGTKAALGNFESAVFDYHSRDVYYTSRVQEVNADKDVRQVKVDIIDLSGSNILSGIFQSSDQKSFSAIPNASKKLGHLSALDNITTVSLLRLELSSPGSEDLLSRNVYWVAPRADVLDWDNSTWYHTPVTSFSDLSALGEMENATIVVRGKGGSVQIENTSDVPAVFVRLNLVDEKGNDVVPVSWETNYITLWPKESYDIAVTAEGWEVDDLRVQIDGRNSTKTWAYYLRLIDHVPSQHPKQLTAITKQNIHHGLDIIAILRLSSNSKCSSLLLSSIKIKASTCSSGTAIAQRSQTHTNARRESCNKKPPNLGPALYTTKSMPMVPRKHTHQGPIGAAEQQNLNRLRERYAEAAHAAS</sequence>
<dbReference type="Proteomes" id="UP001153331">
    <property type="component" value="Unassembled WGS sequence"/>
</dbReference>
<evidence type="ECO:0000313" key="2">
    <source>
        <dbReference type="Proteomes" id="UP001153331"/>
    </source>
</evidence>
<keyword evidence="2" id="KW-1185">Reference proteome</keyword>
<organism evidence="1 2">
    <name type="scientific">Boeremia exigua</name>
    <dbReference type="NCBI Taxonomy" id="749465"/>
    <lineage>
        <taxon>Eukaryota</taxon>
        <taxon>Fungi</taxon>
        <taxon>Dikarya</taxon>
        <taxon>Ascomycota</taxon>
        <taxon>Pezizomycotina</taxon>
        <taxon>Dothideomycetes</taxon>
        <taxon>Pleosporomycetidae</taxon>
        <taxon>Pleosporales</taxon>
        <taxon>Pleosporineae</taxon>
        <taxon>Didymellaceae</taxon>
        <taxon>Boeremia</taxon>
    </lineage>
</organism>